<dbReference type="EMBL" id="JAAHBV010000153">
    <property type="protein sequence ID" value="NER59935.1"/>
    <property type="molecule type" value="Genomic_DNA"/>
</dbReference>
<evidence type="ECO:0000313" key="3">
    <source>
        <dbReference type="Proteomes" id="UP000480410"/>
    </source>
</evidence>
<protein>
    <recommendedName>
        <fullName evidence="5">HEAT repeat domain-containing protein</fullName>
    </recommendedName>
</protein>
<reference evidence="3 4" key="1">
    <citation type="submission" date="2020-02" db="EMBL/GenBank/DDBJ databases">
        <title>Broccoli isolated Pseudomonas sp.</title>
        <authorList>
            <person name="Fujikawa T."/>
            <person name="Sawada H."/>
        </authorList>
    </citation>
    <scope>NUCLEOTIDE SEQUENCE [LARGE SCALE GENOMIC DNA]</scope>
    <source>
        <strain evidence="2 4">MAFF212427</strain>
        <strain evidence="1 3">MAFF212428</strain>
    </source>
</reference>
<evidence type="ECO:0000313" key="1">
    <source>
        <dbReference type="EMBL" id="NER59935.1"/>
    </source>
</evidence>
<evidence type="ECO:0008006" key="5">
    <source>
        <dbReference type="Google" id="ProtNLM"/>
    </source>
</evidence>
<dbReference type="RefSeq" id="WP_163940995.1">
    <property type="nucleotide sequence ID" value="NZ_JAAHBU010000028.1"/>
</dbReference>
<accession>A0A6B3NI78</accession>
<evidence type="ECO:0000313" key="2">
    <source>
        <dbReference type="EMBL" id="NER63002.1"/>
    </source>
</evidence>
<keyword evidence="4" id="KW-1185">Reference proteome</keyword>
<sequence length="106" mass="11577">MNTSFDDLIDRAMYLGVHQVAYPIDIFSTAQLLAEQVSDDADFGKIVSLVSDPENHFTRWAAIRAIVILGPASVANAHAALSAQFALEDYPLVRQELRKALATTTS</sequence>
<comment type="caution">
    <text evidence="2">The sequence shown here is derived from an EMBL/GenBank/DDBJ whole genome shotgun (WGS) entry which is preliminary data.</text>
</comment>
<name>A0A6B3NI78_9PSED</name>
<organism evidence="2 4">
    <name type="scientific">Pseudomonas brassicae</name>
    <dbReference type="NCBI Taxonomy" id="2708063"/>
    <lineage>
        <taxon>Bacteria</taxon>
        <taxon>Pseudomonadati</taxon>
        <taxon>Pseudomonadota</taxon>
        <taxon>Gammaproteobacteria</taxon>
        <taxon>Pseudomonadales</taxon>
        <taxon>Pseudomonadaceae</taxon>
        <taxon>Pseudomonas</taxon>
    </lineage>
</organism>
<proteinExistence type="predicted"/>
<dbReference type="EMBL" id="JAAHBU010000028">
    <property type="protein sequence ID" value="NER63002.1"/>
    <property type="molecule type" value="Genomic_DNA"/>
</dbReference>
<gene>
    <name evidence="1" type="ORF">G3435_08060</name>
    <name evidence="2" type="ORF">G3436_02695</name>
</gene>
<evidence type="ECO:0000313" key="4">
    <source>
        <dbReference type="Proteomes" id="UP000482634"/>
    </source>
</evidence>
<dbReference type="AlphaFoldDB" id="A0A6B3NI78"/>
<dbReference type="Proteomes" id="UP000480410">
    <property type="component" value="Unassembled WGS sequence"/>
</dbReference>
<accession>A0A6M0CQW9</accession>
<dbReference type="Proteomes" id="UP000482634">
    <property type="component" value="Unassembled WGS sequence"/>
</dbReference>